<dbReference type="SUPFAM" id="SSF52047">
    <property type="entry name" value="RNI-like"/>
    <property type="match status" value="2"/>
</dbReference>
<evidence type="ECO:0000256" key="1">
    <source>
        <dbReference type="ARBA" id="ARBA00022468"/>
    </source>
</evidence>
<dbReference type="GO" id="GO:0005829">
    <property type="term" value="C:cytosol"/>
    <property type="evidence" value="ECO:0007669"/>
    <property type="project" value="TreeGrafter"/>
</dbReference>
<dbReference type="Pfam" id="PF13516">
    <property type="entry name" value="LRR_6"/>
    <property type="match status" value="3"/>
</dbReference>
<organism evidence="4">
    <name type="scientific">Mucochytrium quahogii</name>
    <dbReference type="NCBI Taxonomy" id="96639"/>
    <lineage>
        <taxon>Eukaryota</taxon>
        <taxon>Sar</taxon>
        <taxon>Stramenopiles</taxon>
        <taxon>Bigyra</taxon>
        <taxon>Labyrinthulomycetes</taxon>
        <taxon>Thraustochytrida</taxon>
        <taxon>Thraustochytriidae</taxon>
        <taxon>Mucochytrium</taxon>
    </lineage>
</organism>
<dbReference type="GO" id="GO:0006913">
    <property type="term" value="P:nucleocytoplasmic transport"/>
    <property type="evidence" value="ECO:0007669"/>
    <property type="project" value="TreeGrafter"/>
</dbReference>
<evidence type="ECO:0000256" key="3">
    <source>
        <dbReference type="ARBA" id="ARBA00022737"/>
    </source>
</evidence>
<dbReference type="PANTHER" id="PTHR24113:SF12">
    <property type="entry name" value="RAN GTPASE-ACTIVATING PROTEIN 1"/>
    <property type="match status" value="1"/>
</dbReference>
<dbReference type="InterPro" id="IPR003591">
    <property type="entry name" value="Leu-rich_rpt_typical-subtyp"/>
</dbReference>
<name>A0A7S2SI57_9STRA</name>
<dbReference type="GO" id="GO:0048471">
    <property type="term" value="C:perinuclear region of cytoplasm"/>
    <property type="evidence" value="ECO:0007669"/>
    <property type="project" value="TreeGrafter"/>
</dbReference>
<dbReference type="GO" id="GO:0005634">
    <property type="term" value="C:nucleus"/>
    <property type="evidence" value="ECO:0007669"/>
    <property type="project" value="TreeGrafter"/>
</dbReference>
<gene>
    <name evidence="4" type="ORF">QSP1433_LOCUS14368</name>
</gene>
<proteinExistence type="predicted"/>
<dbReference type="Gene3D" id="3.80.10.10">
    <property type="entry name" value="Ribonuclease Inhibitor"/>
    <property type="match status" value="4"/>
</dbReference>
<dbReference type="AlphaFoldDB" id="A0A7S2SI57"/>
<evidence type="ECO:0000313" key="4">
    <source>
        <dbReference type="EMBL" id="CAD9700822.1"/>
    </source>
</evidence>
<dbReference type="InterPro" id="IPR027038">
    <property type="entry name" value="RanGap"/>
</dbReference>
<evidence type="ECO:0000256" key="2">
    <source>
        <dbReference type="ARBA" id="ARBA00022614"/>
    </source>
</evidence>
<protein>
    <submittedName>
        <fullName evidence="4">Uncharacterized protein</fullName>
    </submittedName>
</protein>
<dbReference type="GO" id="GO:0031267">
    <property type="term" value="F:small GTPase binding"/>
    <property type="evidence" value="ECO:0007669"/>
    <property type="project" value="TreeGrafter"/>
</dbReference>
<keyword evidence="1" id="KW-0343">GTPase activation</keyword>
<dbReference type="SMART" id="SM00369">
    <property type="entry name" value="LRR_TYP"/>
    <property type="match status" value="2"/>
</dbReference>
<accession>A0A7S2SI57</accession>
<dbReference type="GO" id="GO:0005096">
    <property type="term" value="F:GTPase activator activity"/>
    <property type="evidence" value="ECO:0007669"/>
    <property type="project" value="UniProtKB-KW"/>
</dbReference>
<sequence>MVWGKKQGVDDLVQKLSRNETGETMLILSNRSFGDKETIAFCKALATNTSLKELLCSGHPIGEEGAKNFRDALANNKSLTKLGLGNSNFGDKGVAALFANWENSTLTHIELEYKSLGQGAMEAISSALQRENALESILLGRNGLNDTHVEVLSKGIQASPSINHICLKSNVLSATGCKHVGDSLRLRDCEGFKLALDDNERIGCEGLETLVSGNGTGPVVTEMSLSGCGIGDDGVQALCASMTAKGSCFSSLQVLNISRNKLTESSAEAFGNALKHNEKLRKLYLARNAIKVDGFFKLSQNLGKLQLLDLSANGITSEDSGVLDSIMVNIAKSGLVELRLLGNKIGDAGALVVCKGLRANTTIKHLSLAGIELTAKGCEAILSELESNTDTALRILELGSNDLGDEGRLLVENFREKRPDIDVAMDKQGNTAEQ</sequence>
<dbReference type="SMART" id="SM00368">
    <property type="entry name" value="LRR_RI"/>
    <property type="match status" value="9"/>
</dbReference>
<dbReference type="Pfam" id="PF00560">
    <property type="entry name" value="LRR_1"/>
    <property type="match status" value="1"/>
</dbReference>
<keyword evidence="2" id="KW-0433">Leucine-rich repeat</keyword>
<dbReference type="InterPro" id="IPR001611">
    <property type="entry name" value="Leu-rich_rpt"/>
</dbReference>
<reference evidence="4" key="1">
    <citation type="submission" date="2021-01" db="EMBL/GenBank/DDBJ databases">
        <authorList>
            <person name="Corre E."/>
            <person name="Pelletier E."/>
            <person name="Niang G."/>
            <person name="Scheremetjew M."/>
            <person name="Finn R."/>
            <person name="Kale V."/>
            <person name="Holt S."/>
            <person name="Cochrane G."/>
            <person name="Meng A."/>
            <person name="Brown T."/>
            <person name="Cohen L."/>
        </authorList>
    </citation>
    <scope>NUCLEOTIDE SEQUENCE</scope>
    <source>
        <strain evidence="4">NY070348D</strain>
    </source>
</reference>
<dbReference type="InterPro" id="IPR032675">
    <property type="entry name" value="LRR_dom_sf"/>
</dbReference>
<keyword evidence="3" id="KW-0677">Repeat</keyword>
<dbReference type="PANTHER" id="PTHR24113">
    <property type="entry name" value="RAN GTPASE-ACTIVATING PROTEIN 1"/>
    <property type="match status" value="1"/>
</dbReference>
<dbReference type="EMBL" id="HBHK01022729">
    <property type="protein sequence ID" value="CAD9700822.1"/>
    <property type="molecule type" value="Transcribed_RNA"/>
</dbReference>